<proteinExistence type="inferred from homology"/>
<evidence type="ECO:0000256" key="5">
    <source>
        <dbReference type="ARBA" id="ARBA00022827"/>
    </source>
</evidence>
<dbReference type="InterPro" id="IPR036188">
    <property type="entry name" value="FAD/NAD-bd_sf"/>
</dbReference>
<keyword evidence="6" id="KW-0560">Oxidoreductase</keyword>
<dbReference type="SUPFAM" id="SSF51905">
    <property type="entry name" value="FAD/NAD(P)-binding domain"/>
    <property type="match status" value="2"/>
</dbReference>
<keyword evidence="8" id="KW-0812">Transmembrane</keyword>
<dbReference type="GO" id="GO:0030328">
    <property type="term" value="P:prenylcysteine catabolic process"/>
    <property type="evidence" value="ECO:0007669"/>
    <property type="project" value="InterPro"/>
</dbReference>
<dbReference type="Proteomes" id="UP000664132">
    <property type="component" value="Unassembled WGS sequence"/>
</dbReference>
<evidence type="ECO:0000313" key="10">
    <source>
        <dbReference type="EMBL" id="KAG4425449.1"/>
    </source>
</evidence>
<evidence type="ECO:0000256" key="8">
    <source>
        <dbReference type="SAM" id="Phobius"/>
    </source>
</evidence>
<organism evidence="10 11">
    <name type="scientific">Cadophora malorum</name>
    <dbReference type="NCBI Taxonomy" id="108018"/>
    <lineage>
        <taxon>Eukaryota</taxon>
        <taxon>Fungi</taxon>
        <taxon>Dikarya</taxon>
        <taxon>Ascomycota</taxon>
        <taxon>Pezizomycotina</taxon>
        <taxon>Leotiomycetes</taxon>
        <taxon>Helotiales</taxon>
        <taxon>Ploettnerulaceae</taxon>
        <taxon>Cadophora</taxon>
    </lineage>
</organism>
<evidence type="ECO:0000313" key="11">
    <source>
        <dbReference type="Proteomes" id="UP000664132"/>
    </source>
</evidence>
<dbReference type="OrthoDB" id="437369at2759"/>
<dbReference type="GO" id="GO:0001735">
    <property type="term" value="F:prenylcysteine oxidase activity"/>
    <property type="evidence" value="ECO:0007669"/>
    <property type="project" value="InterPro"/>
</dbReference>
<gene>
    <name evidence="10" type="ORF">IFR04_001368</name>
</gene>
<keyword evidence="11" id="KW-1185">Reference proteome</keyword>
<evidence type="ECO:0000259" key="9">
    <source>
        <dbReference type="Pfam" id="PF07156"/>
    </source>
</evidence>
<dbReference type="PANTHER" id="PTHR15944">
    <property type="entry name" value="FARNESYLCYSTEINE LYASE"/>
    <property type="match status" value="1"/>
</dbReference>
<reference evidence="10" key="1">
    <citation type="submission" date="2021-02" db="EMBL/GenBank/DDBJ databases">
        <title>Genome sequence Cadophora malorum strain M34.</title>
        <authorList>
            <person name="Stefanovic E."/>
            <person name="Vu D."/>
            <person name="Scully C."/>
            <person name="Dijksterhuis J."/>
            <person name="Roader J."/>
            <person name="Houbraken J."/>
        </authorList>
    </citation>
    <scope>NUCLEOTIDE SEQUENCE</scope>
    <source>
        <strain evidence="10">M34</strain>
    </source>
</reference>
<evidence type="ECO:0000256" key="2">
    <source>
        <dbReference type="ARBA" id="ARBA00009967"/>
    </source>
</evidence>
<dbReference type="InterPro" id="IPR010795">
    <property type="entry name" value="Prenylcys_lyase"/>
</dbReference>
<keyword evidence="3" id="KW-0285">Flavoprotein</keyword>
<keyword evidence="4" id="KW-0732">Signal</keyword>
<comment type="similarity">
    <text evidence="2">Belongs to the prenylcysteine oxidase family.</text>
</comment>
<comment type="cofactor">
    <cofactor evidence="1">
        <name>FAD</name>
        <dbReference type="ChEBI" id="CHEBI:57692"/>
    </cofactor>
</comment>
<evidence type="ECO:0000256" key="1">
    <source>
        <dbReference type="ARBA" id="ARBA00001974"/>
    </source>
</evidence>
<evidence type="ECO:0000256" key="3">
    <source>
        <dbReference type="ARBA" id="ARBA00022630"/>
    </source>
</evidence>
<keyword evidence="8" id="KW-1133">Transmembrane helix</keyword>
<comment type="caution">
    <text evidence="10">The sequence shown here is derived from an EMBL/GenBank/DDBJ whole genome shotgun (WGS) entry which is preliminary data.</text>
</comment>
<accession>A0A8H7WIL7</accession>
<sequence length="674" mass="73747">MPLLSPDPTQLTPLLPNNAQPTLSARTWWGRNWRPIRFFCAIALVCWLVGPWIWGVVVWVLEGGRGGWGDGRHGGQGHEIGKSRVSVGIVGAGPAGIATALALSEHKDSVGNPLFSITIFEQKSAVGGRMVLDFDQNQNPHPSTPFWHGLEIEDIATSELLPAASIIRARFEELGNTAEKVSNGNGNGFKKSASERQGKSSVGFFNGKEIIAQTTRPGHSISWSEWFALVFRYGSSVWKAKHLGDETDKMVAEILKAGSLPQNQHRPSHFPHQRANRKQQTNLTLHSVLATTQLSGLISQSAEDFLAEKGISSAYINEILNPQIWRQIAQDVNEISEVALHSALGKEYARSIGNGLYGVGSFGTVMKSLAGRSGADIRLGREVIGMRREVIGMRRRRGDGEIRGGWEIESKNAGRLGGEMSVESFDQVVIAAPWNISALLAAFGPGSGRGPERDNDQKNEVFYRRVYVTFIVSNDILDAKYFGFSSPLPDEILFTTKEDGNKNNNRRLCQKERDLKGIHEISHVRRMYGPDFDLQAFHMVPESGVEGENISTDAVYHLYRILSDHPLDTRPSADFLKRIFGNGGAVVAVKSVLVRDAYPLLWPRSEREVGELRIAEGLSWTGAVDGVGSGIELAWVVGEVVAGCLEREMHEGIEGGGAGWRNGGDVVRPVHGGS</sequence>
<dbReference type="EMBL" id="JAFJYH010000010">
    <property type="protein sequence ID" value="KAG4425449.1"/>
    <property type="molecule type" value="Genomic_DNA"/>
</dbReference>
<feature type="domain" description="Prenylcysteine lyase" evidence="9">
    <location>
        <begin position="221"/>
        <end position="651"/>
    </location>
</feature>
<keyword evidence="8" id="KW-0472">Membrane</keyword>
<dbReference type="InterPro" id="IPR017046">
    <property type="entry name" value="Prenylcysteine_Oxase1"/>
</dbReference>
<dbReference type="AlphaFoldDB" id="A0A8H7WIL7"/>
<keyword evidence="5" id="KW-0274">FAD</keyword>
<dbReference type="GO" id="GO:0030327">
    <property type="term" value="P:prenylated protein catabolic process"/>
    <property type="evidence" value="ECO:0007669"/>
    <property type="project" value="TreeGrafter"/>
</dbReference>
<evidence type="ECO:0000256" key="6">
    <source>
        <dbReference type="ARBA" id="ARBA00023002"/>
    </source>
</evidence>
<dbReference type="Pfam" id="PF07156">
    <property type="entry name" value="Prenylcys_lyase"/>
    <property type="match status" value="1"/>
</dbReference>
<evidence type="ECO:0000256" key="4">
    <source>
        <dbReference type="ARBA" id="ARBA00022729"/>
    </source>
</evidence>
<protein>
    <recommendedName>
        <fullName evidence="9">Prenylcysteine lyase domain-containing protein</fullName>
    </recommendedName>
</protein>
<evidence type="ECO:0000256" key="7">
    <source>
        <dbReference type="ARBA" id="ARBA00023180"/>
    </source>
</evidence>
<dbReference type="Pfam" id="PF13450">
    <property type="entry name" value="NAD_binding_8"/>
    <property type="match status" value="1"/>
</dbReference>
<feature type="transmembrane region" description="Helical" evidence="8">
    <location>
        <begin position="36"/>
        <end position="61"/>
    </location>
</feature>
<dbReference type="PANTHER" id="PTHR15944:SF0">
    <property type="entry name" value="PRENYLCYSTEINE LYASE DOMAIN-CONTAINING PROTEIN"/>
    <property type="match status" value="1"/>
</dbReference>
<dbReference type="Gene3D" id="3.50.50.60">
    <property type="entry name" value="FAD/NAD(P)-binding domain"/>
    <property type="match status" value="1"/>
</dbReference>
<keyword evidence="7" id="KW-0325">Glycoprotein</keyword>
<name>A0A8H7WIL7_9HELO</name>